<organism evidence="1 2">
    <name type="scientific">Microbacterium elymi</name>
    <dbReference type="NCBI Taxonomy" id="2909587"/>
    <lineage>
        <taxon>Bacteria</taxon>
        <taxon>Bacillati</taxon>
        <taxon>Actinomycetota</taxon>
        <taxon>Actinomycetes</taxon>
        <taxon>Micrococcales</taxon>
        <taxon>Microbacteriaceae</taxon>
        <taxon>Microbacterium</taxon>
    </lineage>
</organism>
<gene>
    <name evidence="1" type="ORF">L2X98_33620</name>
</gene>
<keyword evidence="2" id="KW-1185">Reference proteome</keyword>
<protein>
    <submittedName>
        <fullName evidence="1">Uncharacterized protein</fullName>
    </submittedName>
</protein>
<sequence length="42" mass="4248">MRKGPRLIAVTHSALTGTAASGDTAATYTLTVDALAFISPAE</sequence>
<reference evidence="1" key="1">
    <citation type="submission" date="2022-01" db="EMBL/GenBank/DDBJ databases">
        <title>Microbacterium eymi and Microbacterium rhizovicinus sp. nov., isolated from the rhizospheric soil of Elymus tsukushiensis, a plant native to the Dokdo Islands, Republic of Korea.</title>
        <authorList>
            <person name="Hwang Y.J."/>
        </authorList>
    </citation>
    <scope>NUCLEOTIDE SEQUENCE</scope>
    <source>
        <strain evidence="1">KUDC0405</strain>
    </source>
</reference>
<dbReference type="Proteomes" id="UP001054811">
    <property type="component" value="Chromosome"/>
</dbReference>
<dbReference type="RefSeq" id="WP_259611736.1">
    <property type="nucleotide sequence ID" value="NZ_CP091139.2"/>
</dbReference>
<evidence type="ECO:0000313" key="2">
    <source>
        <dbReference type="Proteomes" id="UP001054811"/>
    </source>
</evidence>
<proteinExistence type="predicted"/>
<name>A0ABY5NJ56_9MICO</name>
<evidence type="ECO:0000313" key="1">
    <source>
        <dbReference type="EMBL" id="UUT35183.1"/>
    </source>
</evidence>
<dbReference type="EMBL" id="CP091139">
    <property type="protein sequence ID" value="UUT35183.1"/>
    <property type="molecule type" value="Genomic_DNA"/>
</dbReference>
<accession>A0ABY5NJ56</accession>